<proteinExistence type="inferred from homology"/>
<feature type="transmembrane region" description="Helical" evidence="6">
    <location>
        <begin position="321"/>
        <end position="341"/>
    </location>
</feature>
<feature type="transmembrane region" description="Helical" evidence="6">
    <location>
        <begin position="140"/>
        <end position="162"/>
    </location>
</feature>
<evidence type="ECO:0000256" key="4">
    <source>
        <dbReference type="ARBA" id="ARBA00022989"/>
    </source>
</evidence>
<sequence length="468" mass="48953">MVLAGAAPLAAVGAVVPMVVRVSQNAAAFVFFVAATIILVLFAVGFTKMTRFVDDAGAFYSYIQAGLGRIPGVGAAMLALSSYFLLLVSITCYLGAVTANTVTDLGGPGTPWWVWTALWLAVTGMLGYRDIELSSKVLAFMLVAECLVVIVVDVALIAAGGYRGMSASVAAVDPVALSRGVPSLGLMFAFLCFIGFETTAVFRNEAITPQRTIPRATYLAVTGVGLFYAISAWALTVGVGADKLVDAATDDPANLVVGLAKTHVGPVMQEVMQLLLLTSLLACMLCFHNVATRYVFTMGTRALLPKAVGVIHAKHGSPSRASLATTIVTTATVPVVAAAHMDPVSQVYPWFSGAATLGVIVLMALTSLAVAVFFWTHRQVREPLAPTRIVPVIALVCLAGLAWIVASHLVLLIGGVAASRVLLALIVATFPAGMITAAILRTRRPHAYQALSQPALKPALYEAAGDRV</sequence>
<dbReference type="Pfam" id="PF00324">
    <property type="entry name" value="AA_permease"/>
    <property type="match status" value="1"/>
</dbReference>
<feature type="transmembrane region" description="Helical" evidence="6">
    <location>
        <begin position="27"/>
        <end position="46"/>
    </location>
</feature>
<dbReference type="Proteomes" id="UP000193247">
    <property type="component" value="Unassembled WGS sequence"/>
</dbReference>
<reference evidence="8 9" key="1">
    <citation type="submission" date="2017-04" db="EMBL/GenBank/DDBJ databases">
        <title>The new phylogeny of genus Mycobacterium.</title>
        <authorList>
            <person name="Tortoli E."/>
            <person name="Trovato A."/>
            <person name="Cirillo D.M."/>
        </authorList>
    </citation>
    <scope>NUCLEOTIDE SEQUENCE [LARGE SCALE GENOMIC DNA]</scope>
    <source>
        <strain evidence="8 9">TBL 1200985</strain>
    </source>
</reference>
<dbReference type="EMBL" id="NCXP01000025">
    <property type="protein sequence ID" value="OSC39403.1"/>
    <property type="molecule type" value="Genomic_DNA"/>
</dbReference>
<dbReference type="GO" id="GO:0055085">
    <property type="term" value="P:transmembrane transport"/>
    <property type="evidence" value="ECO:0007669"/>
    <property type="project" value="InterPro"/>
</dbReference>
<protein>
    <recommendedName>
        <fullName evidence="7">Amino acid permease/ SLC12A domain-containing protein</fullName>
    </recommendedName>
</protein>
<keyword evidence="9" id="KW-1185">Reference proteome</keyword>
<evidence type="ECO:0000313" key="8">
    <source>
        <dbReference type="EMBL" id="OSC39403.1"/>
    </source>
</evidence>
<evidence type="ECO:0000256" key="1">
    <source>
        <dbReference type="ARBA" id="ARBA00004141"/>
    </source>
</evidence>
<dbReference type="PANTHER" id="PTHR42770">
    <property type="entry name" value="AMINO ACID TRANSPORTER-RELATED"/>
    <property type="match status" value="1"/>
</dbReference>
<feature type="transmembrane region" description="Helical" evidence="6">
    <location>
        <begin position="182"/>
        <end position="204"/>
    </location>
</feature>
<feature type="transmembrane region" description="Helical" evidence="6">
    <location>
        <begin position="274"/>
        <end position="296"/>
    </location>
</feature>
<evidence type="ECO:0000256" key="6">
    <source>
        <dbReference type="SAM" id="Phobius"/>
    </source>
</evidence>
<feature type="transmembrane region" description="Helical" evidence="6">
    <location>
        <begin position="110"/>
        <end position="128"/>
    </location>
</feature>
<feature type="transmembrane region" description="Helical" evidence="6">
    <location>
        <begin position="389"/>
        <end position="415"/>
    </location>
</feature>
<keyword evidence="4 6" id="KW-1133">Transmembrane helix</keyword>
<gene>
    <name evidence="8" type="ORF">B8W66_17285</name>
</gene>
<feature type="transmembrane region" description="Helical" evidence="6">
    <location>
        <begin position="421"/>
        <end position="440"/>
    </location>
</feature>
<keyword evidence="5 6" id="KW-0472">Membrane</keyword>
<dbReference type="InterPro" id="IPR004841">
    <property type="entry name" value="AA-permease/SLC12A_dom"/>
</dbReference>
<evidence type="ECO:0000256" key="5">
    <source>
        <dbReference type="ARBA" id="ARBA00023136"/>
    </source>
</evidence>
<dbReference type="RefSeq" id="WP_085326530.1">
    <property type="nucleotide sequence ID" value="NZ_NCXP01000025.1"/>
</dbReference>
<feature type="transmembrane region" description="Helical" evidence="6">
    <location>
        <begin position="347"/>
        <end position="377"/>
    </location>
</feature>
<dbReference type="Gene3D" id="1.20.1740.10">
    <property type="entry name" value="Amino acid/polyamine transporter I"/>
    <property type="match status" value="1"/>
</dbReference>
<dbReference type="PANTHER" id="PTHR42770:SF16">
    <property type="entry name" value="AMINO ACID PERMEASE"/>
    <property type="match status" value="1"/>
</dbReference>
<dbReference type="InterPro" id="IPR050367">
    <property type="entry name" value="APC_superfamily"/>
</dbReference>
<evidence type="ECO:0000259" key="7">
    <source>
        <dbReference type="Pfam" id="PF00324"/>
    </source>
</evidence>
<accession>A0A1X2LRR5</accession>
<name>A0A1X2LRR5_9MYCO</name>
<evidence type="ECO:0000313" key="9">
    <source>
        <dbReference type="Proteomes" id="UP000193247"/>
    </source>
</evidence>
<feature type="transmembrane region" description="Helical" evidence="6">
    <location>
        <begin position="67"/>
        <end position="90"/>
    </location>
</feature>
<evidence type="ECO:0000256" key="2">
    <source>
        <dbReference type="ARBA" id="ARBA00009523"/>
    </source>
</evidence>
<evidence type="ECO:0000256" key="3">
    <source>
        <dbReference type="ARBA" id="ARBA00022692"/>
    </source>
</evidence>
<feature type="domain" description="Amino acid permease/ SLC12A" evidence="7">
    <location>
        <begin position="26"/>
        <end position="410"/>
    </location>
</feature>
<dbReference type="PIRSF" id="PIRSF006060">
    <property type="entry name" value="AA_transporter"/>
    <property type="match status" value="1"/>
</dbReference>
<keyword evidence="3 6" id="KW-0812">Transmembrane</keyword>
<dbReference type="STRING" id="1430326.B8W66_17285"/>
<comment type="subcellular location">
    <subcellularLocation>
        <location evidence="1">Membrane</location>
        <topology evidence="1">Multi-pass membrane protein</topology>
    </subcellularLocation>
</comment>
<dbReference type="AlphaFoldDB" id="A0A1X2LRR5"/>
<organism evidence="8 9">
    <name type="scientific">Mycobacterium decipiens</name>
    <dbReference type="NCBI Taxonomy" id="1430326"/>
    <lineage>
        <taxon>Bacteria</taxon>
        <taxon>Bacillati</taxon>
        <taxon>Actinomycetota</taxon>
        <taxon>Actinomycetes</taxon>
        <taxon>Mycobacteriales</taxon>
        <taxon>Mycobacteriaceae</taxon>
        <taxon>Mycobacterium</taxon>
    </lineage>
</organism>
<comment type="caution">
    <text evidence="8">The sequence shown here is derived from an EMBL/GenBank/DDBJ whole genome shotgun (WGS) entry which is preliminary data.</text>
</comment>
<feature type="transmembrane region" description="Helical" evidence="6">
    <location>
        <begin position="216"/>
        <end position="235"/>
    </location>
</feature>
<dbReference type="GO" id="GO:0016020">
    <property type="term" value="C:membrane"/>
    <property type="evidence" value="ECO:0007669"/>
    <property type="project" value="UniProtKB-SubCell"/>
</dbReference>
<dbReference type="OrthoDB" id="137613at2"/>
<comment type="similarity">
    <text evidence="2">Belongs to the amino acid-polyamine-organocation (APC) superfamily.</text>
</comment>